<dbReference type="InterPro" id="IPR052944">
    <property type="entry name" value="Sporulation_related"/>
</dbReference>
<evidence type="ECO:0000313" key="3">
    <source>
        <dbReference type="Proteomes" id="UP000178379"/>
    </source>
</evidence>
<dbReference type="AlphaFoldDB" id="A0A1F6T9B1"/>
<dbReference type="CDD" id="cd16329">
    <property type="entry name" value="LolA_like"/>
    <property type="match status" value="1"/>
</dbReference>
<proteinExistence type="predicted"/>
<sequence>RAAEPDAATIIKRAIDYWRDVSSYSVADMTIRRPDWTRTMTIRVWTRGQKESLVRVTAPAKDAGNATLLLDNDMWSYTPRINRIIKIPSSMMSQSWMGSDFSNNDLAKADDLIEHYTHKLLRTETHDGHKVYVVESTPKETAPVVWGREVVLIRDDHLVLEHRFYDQRNVLVKTMKTVRLGQYGGKLVAAHQRMQKAESPGEWTDIVVKEARFGVTLPAPTFTQANLRNPRF</sequence>
<dbReference type="Pfam" id="PF17131">
    <property type="entry name" value="LolA_like"/>
    <property type="match status" value="1"/>
</dbReference>
<dbReference type="PANTHER" id="PTHR37507">
    <property type="entry name" value="SPORULATION PROTEIN YDCC"/>
    <property type="match status" value="1"/>
</dbReference>
<gene>
    <name evidence="2" type="ORF">A2140_03660</name>
</gene>
<keyword evidence="2" id="KW-0449">Lipoprotein</keyword>
<dbReference type="InterPro" id="IPR033399">
    <property type="entry name" value="TP_0789-like"/>
</dbReference>
<evidence type="ECO:0000259" key="1">
    <source>
        <dbReference type="Pfam" id="PF17131"/>
    </source>
</evidence>
<feature type="non-terminal residue" evidence="2">
    <location>
        <position position="1"/>
    </location>
</feature>
<protein>
    <submittedName>
        <fullName evidence="2">Outer membrane lipoprotein-sorting protein</fullName>
    </submittedName>
</protein>
<dbReference type="Gene3D" id="2.50.20.10">
    <property type="entry name" value="Lipoprotein localisation LolA/LolB/LppX"/>
    <property type="match status" value="1"/>
</dbReference>
<reference evidence="2 3" key="1">
    <citation type="journal article" date="2016" name="Nat. Commun.">
        <title>Thousands of microbial genomes shed light on interconnected biogeochemical processes in an aquifer system.</title>
        <authorList>
            <person name="Anantharaman K."/>
            <person name="Brown C.T."/>
            <person name="Hug L.A."/>
            <person name="Sharon I."/>
            <person name="Castelle C.J."/>
            <person name="Probst A.J."/>
            <person name="Thomas B.C."/>
            <person name="Singh A."/>
            <person name="Wilkins M.J."/>
            <person name="Karaoz U."/>
            <person name="Brodie E.L."/>
            <person name="Williams K.H."/>
            <person name="Hubbard S.S."/>
            <person name="Banfield J.F."/>
        </authorList>
    </citation>
    <scope>NUCLEOTIDE SEQUENCE [LARGE SCALE GENOMIC DNA]</scope>
</reference>
<dbReference type="EMBL" id="MFSQ01000002">
    <property type="protein sequence ID" value="OGI41702.1"/>
    <property type="molecule type" value="Genomic_DNA"/>
</dbReference>
<comment type="caution">
    <text evidence="2">The sequence shown here is derived from an EMBL/GenBank/DDBJ whole genome shotgun (WGS) entry which is preliminary data.</text>
</comment>
<name>A0A1F6T9B1_9PROT</name>
<accession>A0A1F6T9B1</accession>
<dbReference type="PANTHER" id="PTHR37507:SF2">
    <property type="entry name" value="SPORULATION PROTEIN YDCC"/>
    <property type="match status" value="1"/>
</dbReference>
<evidence type="ECO:0000313" key="2">
    <source>
        <dbReference type="EMBL" id="OGI41702.1"/>
    </source>
</evidence>
<feature type="domain" description="Uncharacterized protein TP-0789" evidence="1">
    <location>
        <begin position="48"/>
        <end position="228"/>
    </location>
</feature>
<organism evidence="2 3">
    <name type="scientific">Candidatus Muproteobacteria bacterium RBG_16_62_13</name>
    <dbReference type="NCBI Taxonomy" id="1817756"/>
    <lineage>
        <taxon>Bacteria</taxon>
        <taxon>Pseudomonadati</taxon>
        <taxon>Pseudomonadota</taxon>
        <taxon>Candidatus Muproteobacteria</taxon>
    </lineage>
</organism>
<dbReference type="Proteomes" id="UP000178379">
    <property type="component" value="Unassembled WGS sequence"/>
</dbReference>